<dbReference type="Pfam" id="PF03626">
    <property type="entry name" value="COX4_pro"/>
    <property type="match status" value="1"/>
</dbReference>
<name>A0A0H3AA10_NITV4</name>
<dbReference type="AlphaFoldDB" id="A0A0H3AA10"/>
<evidence type="ECO:0000256" key="6">
    <source>
        <dbReference type="SAM" id="Phobius"/>
    </source>
</evidence>
<feature type="transmembrane region" description="Helical" evidence="6">
    <location>
        <begin position="75"/>
        <end position="96"/>
    </location>
</feature>
<sequence>MGSGHDDAHHIISYGTNTLIWCLLLLLTALTVYVASFDFGFLNVVVALTVATTKAGLVVLYFMHLRYEGWLLRSLVFLAFFILAIAIGFTFFDLAYR</sequence>
<evidence type="ECO:0000256" key="3">
    <source>
        <dbReference type="ARBA" id="ARBA00022692"/>
    </source>
</evidence>
<keyword evidence="3 6" id="KW-0812">Transmembrane</keyword>
<dbReference type="NCBIfam" id="TIGR02229">
    <property type="entry name" value="caa3_sub_IV"/>
    <property type="match status" value="1"/>
</dbReference>
<dbReference type="EMBL" id="CP000527">
    <property type="protein sequence ID" value="ABM28365.1"/>
    <property type="molecule type" value="Genomic_DNA"/>
</dbReference>
<dbReference type="InterPro" id="IPR005171">
    <property type="entry name" value="Cyt_c_oxidase_su4_prok"/>
</dbReference>
<evidence type="ECO:0000256" key="5">
    <source>
        <dbReference type="ARBA" id="ARBA00023136"/>
    </source>
</evidence>
<comment type="subcellular location">
    <subcellularLocation>
        <location evidence="1">Cell membrane</location>
        <topology evidence="1">Multi-pass membrane protein</topology>
    </subcellularLocation>
</comment>
<dbReference type="HOGENOM" id="CLU_146734_3_0_7"/>
<evidence type="ECO:0000313" key="8">
    <source>
        <dbReference type="Proteomes" id="UP000009173"/>
    </source>
</evidence>
<dbReference type="KEGG" id="dvl:Dvul_1347"/>
<dbReference type="RefSeq" id="WP_011792208.1">
    <property type="nucleotide sequence ID" value="NC_008751.1"/>
</dbReference>
<dbReference type="GO" id="GO:0005886">
    <property type="term" value="C:plasma membrane"/>
    <property type="evidence" value="ECO:0007669"/>
    <property type="project" value="UniProtKB-SubCell"/>
</dbReference>
<keyword evidence="5 6" id="KW-0472">Membrane</keyword>
<evidence type="ECO:0000256" key="4">
    <source>
        <dbReference type="ARBA" id="ARBA00022989"/>
    </source>
</evidence>
<accession>A0A0H3AA10</accession>
<evidence type="ECO:0000256" key="2">
    <source>
        <dbReference type="ARBA" id="ARBA00022475"/>
    </source>
</evidence>
<protein>
    <submittedName>
        <fullName evidence="7">Caa(3)-type oxidase, subunit IV</fullName>
    </submittedName>
</protein>
<keyword evidence="2" id="KW-1003">Cell membrane</keyword>
<evidence type="ECO:0000313" key="7">
    <source>
        <dbReference type="EMBL" id="ABM28365.1"/>
    </source>
</evidence>
<dbReference type="InterPro" id="IPR011743">
    <property type="entry name" value="Caa3_sub_IV"/>
</dbReference>
<proteinExistence type="predicted"/>
<gene>
    <name evidence="7" type="ordered locus">Dvul_1347</name>
</gene>
<evidence type="ECO:0000256" key="1">
    <source>
        <dbReference type="ARBA" id="ARBA00004651"/>
    </source>
</evidence>
<reference evidence="8" key="1">
    <citation type="journal article" date="2009" name="Environ. Microbiol.">
        <title>Contribution of mobile genetic elements to Desulfovibrio vulgaris genome plasticity.</title>
        <authorList>
            <person name="Walker C.B."/>
            <person name="Stolyar S."/>
            <person name="Chivian D."/>
            <person name="Pinel N."/>
            <person name="Gabster J.A."/>
            <person name="Dehal P.S."/>
            <person name="He Z."/>
            <person name="Yang Z.K."/>
            <person name="Yen H.C."/>
            <person name="Zhou J."/>
            <person name="Wall J.D."/>
            <person name="Hazen T.C."/>
            <person name="Arkin A.P."/>
            <person name="Stahl D.A."/>
        </authorList>
    </citation>
    <scope>NUCLEOTIDE SEQUENCE [LARGE SCALE GENOMIC DNA]</scope>
    <source>
        <strain evidence="8">DP4</strain>
    </source>
</reference>
<organism evidence="7 8">
    <name type="scientific">Nitratidesulfovibrio vulgaris (strain DP4)</name>
    <name type="common">Desulfovibrio vulgaris</name>
    <dbReference type="NCBI Taxonomy" id="391774"/>
    <lineage>
        <taxon>Bacteria</taxon>
        <taxon>Pseudomonadati</taxon>
        <taxon>Thermodesulfobacteriota</taxon>
        <taxon>Desulfovibrionia</taxon>
        <taxon>Desulfovibrionales</taxon>
        <taxon>Desulfovibrionaceae</taxon>
        <taxon>Nitratidesulfovibrio</taxon>
    </lineage>
</organism>
<dbReference type="Proteomes" id="UP000009173">
    <property type="component" value="Chromosome"/>
</dbReference>
<feature type="transmembrane region" description="Helical" evidence="6">
    <location>
        <begin position="12"/>
        <end position="35"/>
    </location>
</feature>
<keyword evidence="4 6" id="KW-1133">Transmembrane helix</keyword>
<feature type="transmembrane region" description="Helical" evidence="6">
    <location>
        <begin position="41"/>
        <end position="63"/>
    </location>
</feature>